<sequence length="53" mass="5925">MIEAGNLRSIVVKTALNLVAQGAHPGEFRFPRTPTTRAFRRPGPAEGHIDQWR</sequence>
<evidence type="ECO:0000256" key="1">
    <source>
        <dbReference type="SAM" id="MobiDB-lite"/>
    </source>
</evidence>
<accession>A0A1Z3HMP6</accession>
<dbReference type="AlphaFoldDB" id="A0A1Z3HMP6"/>
<organism evidence="2 3">
    <name type="scientific">Halomicronema hongdechloris C2206</name>
    <dbReference type="NCBI Taxonomy" id="1641165"/>
    <lineage>
        <taxon>Bacteria</taxon>
        <taxon>Bacillati</taxon>
        <taxon>Cyanobacteriota</taxon>
        <taxon>Cyanophyceae</taxon>
        <taxon>Nodosilineales</taxon>
        <taxon>Nodosilineaceae</taxon>
        <taxon>Halomicronema</taxon>
    </lineage>
</organism>
<proteinExistence type="predicted"/>
<reference evidence="2 3" key="1">
    <citation type="journal article" date="2016" name="Biochim. Biophys. Acta">
        <title>Characterization of red-shifted phycobilisomes isolated from the chlorophyll f-containing cyanobacterium Halomicronema hongdechloris.</title>
        <authorList>
            <person name="Li Y."/>
            <person name="Lin Y."/>
            <person name="Garvey C.J."/>
            <person name="Birch D."/>
            <person name="Corkery R.W."/>
            <person name="Loughlin P.C."/>
            <person name="Scheer H."/>
            <person name="Willows R.D."/>
            <person name="Chen M."/>
        </authorList>
    </citation>
    <scope>NUCLEOTIDE SEQUENCE [LARGE SCALE GENOMIC DNA]</scope>
    <source>
        <strain evidence="2 3">C2206</strain>
    </source>
</reference>
<gene>
    <name evidence="2" type="ORF">XM38_025360</name>
</gene>
<dbReference type="KEGG" id="hhg:XM38_025360"/>
<evidence type="ECO:0000313" key="3">
    <source>
        <dbReference type="Proteomes" id="UP000191901"/>
    </source>
</evidence>
<evidence type="ECO:0000313" key="2">
    <source>
        <dbReference type="EMBL" id="ASC71584.1"/>
    </source>
</evidence>
<keyword evidence="3" id="KW-1185">Reference proteome</keyword>
<dbReference type="Proteomes" id="UP000191901">
    <property type="component" value="Chromosome"/>
</dbReference>
<protein>
    <submittedName>
        <fullName evidence="2">Uncharacterized protein</fullName>
    </submittedName>
</protein>
<name>A0A1Z3HMP6_9CYAN</name>
<dbReference type="EMBL" id="CP021983">
    <property type="protein sequence ID" value="ASC71584.1"/>
    <property type="molecule type" value="Genomic_DNA"/>
</dbReference>
<feature type="region of interest" description="Disordered" evidence="1">
    <location>
        <begin position="25"/>
        <end position="53"/>
    </location>
</feature>